<name>A0ABC9SD80_LEPBO</name>
<proteinExistence type="predicted"/>
<reference evidence="1 2" key="1">
    <citation type="submission" date="2013-01" db="EMBL/GenBank/DDBJ databases">
        <authorList>
            <person name="Harkins D.M."/>
            <person name="Durkin A.S."/>
            <person name="Brinkac L.M."/>
            <person name="Haft D.H."/>
            <person name="Selengut J.D."/>
            <person name="Sanka R."/>
            <person name="DePew J."/>
            <person name="Purushe J."/>
            <person name="Hartskeerl R.A."/>
            <person name="Ahmed A."/>
            <person name="van der Linden H."/>
            <person name="Goris M.G.A."/>
            <person name="Vinetz J.M."/>
            <person name="Sutton G.G."/>
            <person name="Nierman W.C."/>
            <person name="Fouts D.E."/>
        </authorList>
    </citation>
    <scope>NUCLEOTIDE SEQUENCE [LARGE SCALE GENOMIC DNA]</scope>
    <source>
        <strain evidence="1 2">Brem 328</strain>
    </source>
</reference>
<evidence type="ECO:0000313" key="1">
    <source>
        <dbReference type="EMBL" id="EMN15659.1"/>
    </source>
</evidence>
<evidence type="ECO:0000313" key="2">
    <source>
        <dbReference type="Proteomes" id="UP000012166"/>
    </source>
</evidence>
<dbReference type="Proteomes" id="UP000012166">
    <property type="component" value="Unassembled WGS sequence"/>
</dbReference>
<organism evidence="1 2">
    <name type="scientific">Leptospira borgpetersenii str. Brem 328</name>
    <dbReference type="NCBI Taxonomy" id="1049780"/>
    <lineage>
        <taxon>Bacteria</taxon>
        <taxon>Pseudomonadati</taxon>
        <taxon>Spirochaetota</taxon>
        <taxon>Spirochaetia</taxon>
        <taxon>Leptospirales</taxon>
        <taxon>Leptospiraceae</taxon>
        <taxon>Leptospira</taxon>
    </lineage>
</organism>
<dbReference type="RefSeq" id="WP_002731510.1">
    <property type="nucleotide sequence ID" value="NZ_AHMS02000045.1"/>
</dbReference>
<comment type="caution">
    <text evidence="1">The sequence shown here is derived from an EMBL/GenBank/DDBJ whole genome shotgun (WGS) entry which is preliminary data.</text>
</comment>
<protein>
    <submittedName>
        <fullName evidence="1">Uncharacterized protein</fullName>
    </submittedName>
</protein>
<dbReference type="EMBL" id="AHMS02000045">
    <property type="protein sequence ID" value="EMN15659.1"/>
    <property type="molecule type" value="Genomic_DNA"/>
</dbReference>
<accession>A0ABC9SD80</accession>
<sequence length="56" mass="6033">MQSFPMGRSAGARLFHGGLSEKIEVIVGIKKRHASSSESEVFKLRAGLKTACTQKA</sequence>
<gene>
    <name evidence="1" type="ORF">LEP1GSC056_4024</name>
</gene>
<dbReference type="AlphaFoldDB" id="A0ABC9SD80"/>